<dbReference type="SUPFAM" id="SSF50985">
    <property type="entry name" value="RCC1/BLIP-II"/>
    <property type="match status" value="1"/>
</dbReference>
<feature type="compositionally biased region" description="Low complexity" evidence="4">
    <location>
        <begin position="1"/>
        <end position="36"/>
    </location>
</feature>
<dbReference type="PRINTS" id="PR00633">
    <property type="entry name" value="RCCNDNSATION"/>
</dbReference>
<dbReference type="PANTHER" id="PTHR45982:SF1">
    <property type="entry name" value="REGULATOR OF CHROMOSOME CONDENSATION"/>
    <property type="match status" value="1"/>
</dbReference>
<dbReference type="InterPro" id="IPR058923">
    <property type="entry name" value="RCC1-like_dom"/>
</dbReference>
<organism evidence="6 7">
    <name type="scientific">Pleurostoma richardsiae</name>
    <dbReference type="NCBI Taxonomy" id="41990"/>
    <lineage>
        <taxon>Eukaryota</taxon>
        <taxon>Fungi</taxon>
        <taxon>Dikarya</taxon>
        <taxon>Ascomycota</taxon>
        <taxon>Pezizomycotina</taxon>
        <taxon>Sordariomycetes</taxon>
        <taxon>Sordariomycetidae</taxon>
        <taxon>Calosphaeriales</taxon>
        <taxon>Pleurostomataceae</taxon>
        <taxon>Pleurostoma</taxon>
    </lineage>
</organism>
<proteinExistence type="predicted"/>
<feature type="repeat" description="RCC1" evidence="3">
    <location>
        <begin position="586"/>
        <end position="639"/>
    </location>
</feature>
<feature type="compositionally biased region" description="Acidic residues" evidence="4">
    <location>
        <begin position="299"/>
        <end position="314"/>
    </location>
</feature>
<dbReference type="Gene3D" id="2.130.10.30">
    <property type="entry name" value="Regulator of chromosome condensation 1/beta-lactamase-inhibitor protein II"/>
    <property type="match status" value="1"/>
</dbReference>
<reference evidence="6" key="1">
    <citation type="submission" date="2022-07" db="EMBL/GenBank/DDBJ databases">
        <title>Fungi with potential for degradation of polypropylene.</title>
        <authorList>
            <person name="Gostincar C."/>
        </authorList>
    </citation>
    <scope>NUCLEOTIDE SEQUENCE</scope>
    <source>
        <strain evidence="6">EXF-13308</strain>
    </source>
</reference>
<evidence type="ECO:0000256" key="1">
    <source>
        <dbReference type="ARBA" id="ARBA00022658"/>
    </source>
</evidence>
<feature type="compositionally biased region" description="Low complexity" evidence="4">
    <location>
        <begin position="73"/>
        <end position="87"/>
    </location>
</feature>
<feature type="repeat" description="RCC1" evidence="3">
    <location>
        <begin position="271"/>
        <end position="353"/>
    </location>
</feature>
<gene>
    <name evidence="6" type="ORF">NKR23_g7258</name>
</gene>
<dbReference type="EMBL" id="JANBVO010000022">
    <property type="protein sequence ID" value="KAJ9142358.1"/>
    <property type="molecule type" value="Genomic_DNA"/>
</dbReference>
<dbReference type="Pfam" id="PF25390">
    <property type="entry name" value="WD40_RLD"/>
    <property type="match status" value="1"/>
</dbReference>
<dbReference type="InterPro" id="IPR000408">
    <property type="entry name" value="Reg_chr_condens"/>
</dbReference>
<evidence type="ECO:0000256" key="3">
    <source>
        <dbReference type="PROSITE-ProRule" id="PRU00235"/>
    </source>
</evidence>
<feature type="region of interest" description="Disordered" evidence="4">
    <location>
        <begin position="285"/>
        <end position="331"/>
    </location>
</feature>
<keyword evidence="7" id="KW-1185">Reference proteome</keyword>
<dbReference type="GO" id="GO:0005085">
    <property type="term" value="F:guanyl-nucleotide exchange factor activity"/>
    <property type="evidence" value="ECO:0007669"/>
    <property type="project" value="TreeGrafter"/>
</dbReference>
<evidence type="ECO:0000259" key="5">
    <source>
        <dbReference type="Pfam" id="PF25390"/>
    </source>
</evidence>
<feature type="domain" description="RCC1-like" evidence="5">
    <location>
        <begin position="211"/>
        <end position="634"/>
    </location>
</feature>
<feature type="compositionally biased region" description="Polar residues" evidence="4">
    <location>
        <begin position="319"/>
        <end position="330"/>
    </location>
</feature>
<evidence type="ECO:0000256" key="4">
    <source>
        <dbReference type="SAM" id="MobiDB-lite"/>
    </source>
</evidence>
<feature type="repeat" description="RCC1" evidence="3">
    <location>
        <begin position="521"/>
        <end position="585"/>
    </location>
</feature>
<accession>A0AA38RAR6</accession>
<evidence type="ECO:0000256" key="2">
    <source>
        <dbReference type="ARBA" id="ARBA00022737"/>
    </source>
</evidence>
<evidence type="ECO:0000313" key="6">
    <source>
        <dbReference type="EMBL" id="KAJ9142358.1"/>
    </source>
</evidence>
<feature type="compositionally biased region" description="Acidic residues" evidence="4">
    <location>
        <begin position="151"/>
        <end position="166"/>
    </location>
</feature>
<feature type="region of interest" description="Disordered" evidence="4">
    <location>
        <begin position="1"/>
        <end position="194"/>
    </location>
</feature>
<dbReference type="PROSITE" id="PS00626">
    <property type="entry name" value="RCC1_2"/>
    <property type="match status" value="2"/>
</dbReference>
<keyword evidence="1" id="KW-0344">Guanine-nucleotide releasing factor</keyword>
<sequence>MAPKKAATATAPATKKATAKPTKAAVVKKAPAAKPAAKPPIPEKPVANTTRKRKTKDEYDVDQIGEEPEQPKTKAGAALKKTATAKVTVEEKKAAPVTKKTALAKKPAAKKPTAAKKSAVPAKKATPAPEDDKENAKPAALKVNGKRKREEDEESEETPEEAEEKSEEPPVKKTKTAAAAKKAASPKPTRPKITFPKIGVKINSAPDAVLQIFVMGEGSSGELGMGSKRIGGKMPIDVKRPRLNPLLSSKDVGVVQIACGGMHAVALTKDNKILTWGVNDQGALGRETTWDGGLRDADAPEDEEDEDDDDDDDTGVNPRESTPTEVNTSGIAPGTKFVQVVASDSASFALTEDGRVYGWGTFRASDGVLGFSPEVSVQMIPTLLPEPKKVVQLACGSNHVMALDNKGKVLTWGCPEQNQLGRRCVLRDIKESALRPGGVGLKRGVHVQKLACGSYHSFALDKKGQVYAWGLNNFGELAIEEGAGEDDACVLEATYIKALSGHKIIDIVGGEHHSLACTDDGKVITWGRVDGGQCGVPKSYLNHDNAIYDARGFPRILMKPTVLEGVSNAISVAAGTDNSFALTSAGQAYSWGFSTNYQTGQGTTDDIETPALVDNSAVRDKKLVYAGCGGQFSILASVDEDTPMTNGVNGAN</sequence>
<dbReference type="PROSITE" id="PS50012">
    <property type="entry name" value="RCC1_3"/>
    <property type="match status" value="7"/>
</dbReference>
<comment type="caution">
    <text evidence="6">The sequence shown here is derived from an EMBL/GenBank/DDBJ whole genome shotgun (WGS) entry which is preliminary data.</text>
</comment>
<feature type="compositionally biased region" description="Low complexity" evidence="4">
    <location>
        <begin position="176"/>
        <end position="187"/>
    </location>
</feature>
<dbReference type="InterPro" id="IPR051553">
    <property type="entry name" value="Ran_GTPase-activating"/>
</dbReference>
<feature type="repeat" description="RCC1" evidence="3">
    <location>
        <begin position="354"/>
        <end position="406"/>
    </location>
</feature>
<dbReference type="InterPro" id="IPR009091">
    <property type="entry name" value="RCC1/BLIP-II"/>
</dbReference>
<dbReference type="PANTHER" id="PTHR45982">
    <property type="entry name" value="REGULATOR OF CHROMOSOME CONDENSATION"/>
    <property type="match status" value="1"/>
</dbReference>
<feature type="compositionally biased region" description="Low complexity" evidence="4">
    <location>
        <begin position="95"/>
        <end position="128"/>
    </location>
</feature>
<dbReference type="AlphaFoldDB" id="A0AA38RAR6"/>
<feature type="compositionally biased region" description="Acidic residues" evidence="4">
    <location>
        <begin position="59"/>
        <end position="68"/>
    </location>
</feature>
<protein>
    <submittedName>
        <fullName evidence="6">Protein pim1</fullName>
    </submittedName>
</protein>
<dbReference type="GO" id="GO:0005737">
    <property type="term" value="C:cytoplasm"/>
    <property type="evidence" value="ECO:0007669"/>
    <property type="project" value="TreeGrafter"/>
</dbReference>
<dbReference type="Proteomes" id="UP001174694">
    <property type="component" value="Unassembled WGS sequence"/>
</dbReference>
<dbReference type="PROSITE" id="PS00625">
    <property type="entry name" value="RCC1_1"/>
    <property type="match status" value="1"/>
</dbReference>
<feature type="repeat" description="RCC1" evidence="3">
    <location>
        <begin position="407"/>
        <end position="463"/>
    </location>
</feature>
<feature type="repeat" description="RCC1" evidence="3">
    <location>
        <begin position="464"/>
        <end position="520"/>
    </location>
</feature>
<keyword evidence="2" id="KW-0677">Repeat</keyword>
<feature type="repeat" description="RCC1" evidence="3">
    <location>
        <begin position="210"/>
        <end position="270"/>
    </location>
</feature>
<evidence type="ECO:0000313" key="7">
    <source>
        <dbReference type="Proteomes" id="UP001174694"/>
    </source>
</evidence>
<name>A0AA38RAR6_9PEZI</name>